<dbReference type="PROSITE" id="PS51257">
    <property type="entry name" value="PROKAR_LIPOPROTEIN"/>
    <property type="match status" value="1"/>
</dbReference>
<keyword evidence="9" id="KW-1185">Reference proteome</keyword>
<organism evidence="8 9">
    <name type="scientific">Ignatzschineria indica</name>
    <dbReference type="NCBI Taxonomy" id="472583"/>
    <lineage>
        <taxon>Bacteria</taxon>
        <taxon>Pseudomonadati</taxon>
        <taxon>Pseudomonadota</taxon>
        <taxon>Gammaproteobacteria</taxon>
        <taxon>Cardiobacteriales</taxon>
        <taxon>Ignatzschineriaceae</taxon>
        <taxon>Ignatzschineria</taxon>
    </lineage>
</organism>
<gene>
    <name evidence="8" type="ORF">DC082_02270</name>
</gene>
<evidence type="ECO:0000256" key="1">
    <source>
        <dbReference type="ARBA" id="ARBA00004459"/>
    </source>
</evidence>
<reference evidence="8 9" key="1">
    <citation type="journal article" date="2018" name="Genome Announc.">
        <title>Ignatzschineria cameli sp. nov., isolated from necrotic foot tissue of dromedaries (Camelus dromedarius) and associated maggots (Wohlfahrtia species) in Dubai.</title>
        <authorList>
            <person name="Tsang C.C."/>
            <person name="Tang J.Y."/>
            <person name="Fong J.Y."/>
            <person name="Kinne J."/>
            <person name="Lee H.H."/>
            <person name="Joseph M."/>
            <person name="Jose S."/>
            <person name="Schuster R.K."/>
            <person name="Tang Y."/>
            <person name="Sivakumar S."/>
            <person name="Chen J.H."/>
            <person name="Teng J.L."/>
            <person name="Lau S.K."/>
            <person name="Wernery U."/>
            <person name="Woo P.C."/>
        </authorList>
    </citation>
    <scope>NUCLEOTIDE SEQUENCE [LARGE SCALE GENOMIC DNA]</scope>
    <source>
        <strain evidence="8 9">KCTC 22643</strain>
    </source>
</reference>
<evidence type="ECO:0000256" key="3">
    <source>
        <dbReference type="ARBA" id="ARBA00023136"/>
    </source>
</evidence>
<dbReference type="PANTHER" id="PTHR35603">
    <property type="match status" value="1"/>
</dbReference>
<evidence type="ECO:0000256" key="2">
    <source>
        <dbReference type="ARBA" id="ARBA00022729"/>
    </source>
</evidence>
<comment type="subcellular location">
    <subcellularLocation>
        <location evidence="1">Cell outer membrane</location>
        <topology evidence="1">Lipid-anchor</topology>
    </subcellularLocation>
</comment>
<dbReference type="Pfam" id="PF05433">
    <property type="entry name" value="Rick_17kDa_Anti"/>
    <property type="match status" value="1"/>
</dbReference>
<evidence type="ECO:0000259" key="7">
    <source>
        <dbReference type="Pfam" id="PF05433"/>
    </source>
</evidence>
<feature type="signal peptide" evidence="6">
    <location>
        <begin position="1"/>
        <end position="24"/>
    </location>
</feature>
<keyword evidence="3" id="KW-0472">Membrane</keyword>
<feature type="chain" id="PRO_5015595235" evidence="6">
    <location>
        <begin position="25"/>
        <end position="152"/>
    </location>
</feature>
<feature type="domain" description="Glycine zipper 2TM" evidence="7">
    <location>
        <begin position="59"/>
        <end position="100"/>
    </location>
</feature>
<dbReference type="InterPro" id="IPR051407">
    <property type="entry name" value="Bact_OM_lipoprot/Surf_antigen"/>
</dbReference>
<dbReference type="Proteomes" id="UP000244948">
    <property type="component" value="Unassembled WGS sequence"/>
</dbReference>
<name>A0A2U2AME9_9GAMM</name>
<keyword evidence="4" id="KW-0564">Palmitate</keyword>
<dbReference type="GO" id="GO:0009279">
    <property type="term" value="C:cell outer membrane"/>
    <property type="evidence" value="ECO:0007669"/>
    <property type="project" value="UniProtKB-SubCell"/>
</dbReference>
<dbReference type="InterPro" id="IPR008816">
    <property type="entry name" value="Gly_zipper_2TM_dom"/>
</dbReference>
<dbReference type="PANTHER" id="PTHR35603:SF1">
    <property type="entry name" value="OUTER MEMBRANE LIPOPROTEIN SLYB"/>
    <property type="match status" value="1"/>
</dbReference>
<comment type="caution">
    <text evidence="8">The sequence shown here is derived from an EMBL/GenBank/DDBJ whole genome shotgun (WGS) entry which is preliminary data.</text>
</comment>
<evidence type="ECO:0000313" key="8">
    <source>
        <dbReference type="EMBL" id="PWD84389.1"/>
    </source>
</evidence>
<evidence type="ECO:0000313" key="9">
    <source>
        <dbReference type="Proteomes" id="UP000244948"/>
    </source>
</evidence>
<proteinExistence type="predicted"/>
<keyword evidence="5" id="KW-0449">Lipoprotein</keyword>
<dbReference type="EMBL" id="QEWR01000002">
    <property type="protein sequence ID" value="PWD84389.1"/>
    <property type="molecule type" value="Genomic_DNA"/>
</dbReference>
<sequence length="152" mass="15466">MKKLTMIGLAVLTLAGCTNSSLYSGDVYTGNQAKTVQSVSYGTVVAVRPVTIQAEGSSLGTVSGAVLGGVLGNAMGGGRGRNITTAVGAVAGGIAGNKVEQQMDKVQGVELDIKTDSGQTIAVVQKQDKSLFRPGQRVRMVGSGRNINVSPL</sequence>
<evidence type="ECO:0000256" key="6">
    <source>
        <dbReference type="SAM" id="SignalP"/>
    </source>
</evidence>
<protein>
    <submittedName>
        <fullName evidence="8">Glycine zipper 2TM domain-containing protein</fullName>
    </submittedName>
</protein>
<evidence type="ECO:0000256" key="5">
    <source>
        <dbReference type="ARBA" id="ARBA00023288"/>
    </source>
</evidence>
<evidence type="ECO:0000256" key="4">
    <source>
        <dbReference type="ARBA" id="ARBA00023139"/>
    </source>
</evidence>
<accession>A0A2U2AME9</accession>
<dbReference type="RefSeq" id="WP_094567288.1">
    <property type="nucleotide sequence ID" value="NZ_BMXZ01000001.1"/>
</dbReference>
<dbReference type="AlphaFoldDB" id="A0A2U2AME9"/>
<keyword evidence="2 6" id="KW-0732">Signal</keyword>